<dbReference type="EMBL" id="AFNU02000003">
    <property type="protein sequence ID" value="ERJ12708.1"/>
    <property type="molecule type" value="Genomic_DNA"/>
</dbReference>
<dbReference type="AlphaFoldDB" id="F7Q0E6"/>
<name>F7Q0E6_9MOLU</name>
<dbReference type="InParanoid" id="F7Q0E6"/>
<reference evidence="1 2" key="1">
    <citation type="journal article" date="2011" name="J. Bacteriol.">
        <title>Genome sequence of Haloplasma contractile, an unusual contractile bacterium from a deep-sea anoxic brine lake.</title>
        <authorList>
            <person name="Antunes A."/>
            <person name="Alam I."/>
            <person name="El Dorry H."/>
            <person name="Siam R."/>
            <person name="Robertson A."/>
            <person name="Bajic V.B."/>
            <person name="Stingl U."/>
        </authorList>
    </citation>
    <scope>NUCLEOTIDE SEQUENCE [LARGE SCALE GENOMIC DNA]</scope>
    <source>
        <strain evidence="1 2">SSD-17B</strain>
    </source>
</reference>
<evidence type="ECO:0000313" key="2">
    <source>
        <dbReference type="Proteomes" id="UP000005707"/>
    </source>
</evidence>
<proteinExistence type="predicted"/>
<dbReference type="Proteomes" id="UP000005707">
    <property type="component" value="Unassembled WGS sequence"/>
</dbReference>
<gene>
    <name evidence="1" type="ORF">HLPCO_001048</name>
</gene>
<reference evidence="1 2" key="2">
    <citation type="journal article" date="2013" name="PLoS ONE">
        <title>INDIGO - INtegrated Data Warehouse of MIcrobial GenOmes with Examples from the Red Sea Extremophiles.</title>
        <authorList>
            <person name="Alam I."/>
            <person name="Antunes A."/>
            <person name="Kamau A.A."/>
            <person name="Ba Alawi W."/>
            <person name="Kalkatawi M."/>
            <person name="Stingl U."/>
            <person name="Bajic V.B."/>
        </authorList>
    </citation>
    <scope>NUCLEOTIDE SEQUENCE [LARGE SCALE GENOMIC DNA]</scope>
    <source>
        <strain evidence="1 2">SSD-17B</strain>
    </source>
</reference>
<sequence length="52" mass="6152">MNLWFNRRNGGHGGQSTIIHLGKQRDIIKLIEYMKKDDLKVLHLINRLHQCV</sequence>
<comment type="caution">
    <text evidence="1">The sequence shown here is derived from an EMBL/GenBank/DDBJ whole genome shotgun (WGS) entry which is preliminary data.</text>
</comment>
<accession>F7Q0E6</accession>
<evidence type="ECO:0000313" key="1">
    <source>
        <dbReference type="EMBL" id="ERJ12708.1"/>
    </source>
</evidence>
<protein>
    <submittedName>
        <fullName evidence="1">Uncharacterized protein</fullName>
    </submittedName>
</protein>
<keyword evidence="2" id="KW-1185">Reference proteome</keyword>
<organism evidence="1 2">
    <name type="scientific">Haloplasma contractile SSD-17B</name>
    <dbReference type="NCBI Taxonomy" id="1033810"/>
    <lineage>
        <taxon>Bacteria</taxon>
        <taxon>Bacillati</taxon>
        <taxon>Mycoplasmatota</taxon>
        <taxon>Mollicutes</taxon>
        <taxon>Haloplasmatales</taxon>
        <taxon>Haloplasmataceae</taxon>
        <taxon>Haloplasma</taxon>
    </lineage>
</organism>